<accession>A0ABV2SIV1</accession>
<feature type="transmembrane region" description="Helical" evidence="8">
    <location>
        <begin position="12"/>
        <end position="34"/>
    </location>
</feature>
<comment type="caution">
    <text evidence="9">The sequence shown here is derived from an EMBL/GenBank/DDBJ whole genome shotgun (WGS) entry which is preliminary data.</text>
</comment>
<keyword evidence="3" id="KW-0997">Cell inner membrane</keyword>
<evidence type="ECO:0000256" key="8">
    <source>
        <dbReference type="SAM" id="Phobius"/>
    </source>
</evidence>
<evidence type="ECO:0000313" key="9">
    <source>
        <dbReference type="EMBL" id="MET4757689.1"/>
    </source>
</evidence>
<gene>
    <name evidence="9" type="ORF">V5J35_002881</name>
</gene>
<name>A0ABV2SIV1_9GAMM</name>
<evidence type="ECO:0000256" key="1">
    <source>
        <dbReference type="ARBA" id="ARBA00022448"/>
    </source>
</evidence>
<evidence type="ECO:0008006" key="11">
    <source>
        <dbReference type="Google" id="ProtNLM"/>
    </source>
</evidence>
<keyword evidence="5" id="KW-0029">Amino-acid transport</keyword>
<evidence type="ECO:0000256" key="2">
    <source>
        <dbReference type="ARBA" id="ARBA00022475"/>
    </source>
</evidence>
<organism evidence="9 10">
    <name type="scientific">Endozoicomonas lisbonensis</name>
    <dbReference type="NCBI Taxonomy" id="3120522"/>
    <lineage>
        <taxon>Bacteria</taxon>
        <taxon>Pseudomonadati</taxon>
        <taxon>Pseudomonadota</taxon>
        <taxon>Gammaproteobacteria</taxon>
        <taxon>Oceanospirillales</taxon>
        <taxon>Endozoicomonadaceae</taxon>
        <taxon>Endozoicomonas</taxon>
    </lineage>
</organism>
<keyword evidence="6 8" id="KW-1133">Transmembrane helix</keyword>
<evidence type="ECO:0000313" key="10">
    <source>
        <dbReference type="Proteomes" id="UP001549366"/>
    </source>
</evidence>
<reference evidence="9 10" key="1">
    <citation type="submission" date="2024-06" db="EMBL/GenBank/DDBJ databases">
        <title>Genomic Encyclopedia of Type Strains, Phase V (KMG-V): Genome sequencing to study the core and pangenomes of soil and plant-associated prokaryotes.</title>
        <authorList>
            <person name="Whitman W."/>
        </authorList>
    </citation>
    <scope>NUCLEOTIDE SEQUENCE [LARGE SCALE GENOMIC DNA]</scope>
    <source>
        <strain evidence="9 10">NE40</strain>
    </source>
</reference>
<dbReference type="Proteomes" id="UP001549366">
    <property type="component" value="Unassembled WGS sequence"/>
</dbReference>
<keyword evidence="2" id="KW-1003">Cell membrane</keyword>
<evidence type="ECO:0000256" key="5">
    <source>
        <dbReference type="ARBA" id="ARBA00022970"/>
    </source>
</evidence>
<keyword evidence="7 8" id="KW-0472">Membrane</keyword>
<evidence type="ECO:0000256" key="7">
    <source>
        <dbReference type="ARBA" id="ARBA00023136"/>
    </source>
</evidence>
<keyword evidence="10" id="KW-1185">Reference proteome</keyword>
<proteinExistence type="predicted"/>
<dbReference type="EMBL" id="JBEWTB010000002">
    <property type="protein sequence ID" value="MET4757689.1"/>
    <property type="molecule type" value="Genomic_DNA"/>
</dbReference>
<dbReference type="Pfam" id="PF06610">
    <property type="entry name" value="AlaE"/>
    <property type="match status" value="1"/>
</dbReference>
<keyword evidence="4 8" id="KW-0812">Transmembrane</keyword>
<keyword evidence="1" id="KW-0813">Transport</keyword>
<dbReference type="InterPro" id="IPR010574">
    <property type="entry name" value="Ala_export_AlaE"/>
</dbReference>
<sequence length="146" mass="15992">MKPGRQWLADTLALISFTVVTGMFIEIAIVGMTLRQSIISRLMCQPLNISLGRLYGMYRDFIIRKLCGDRQSVIKATLGDIIAYLTFQLPPYIGILVIVGMDVNGIITASISQTVALVVLGAPYGRWLSFVRSKLIPATTMTPAAV</sequence>
<evidence type="ECO:0000256" key="4">
    <source>
        <dbReference type="ARBA" id="ARBA00022692"/>
    </source>
</evidence>
<dbReference type="RefSeq" id="WP_354007825.1">
    <property type="nucleotide sequence ID" value="NZ_JBEWTA010000001.1"/>
</dbReference>
<protein>
    <recommendedName>
        <fullName evidence="11">L-alanine exporter AlaE</fullName>
    </recommendedName>
</protein>
<evidence type="ECO:0000256" key="3">
    <source>
        <dbReference type="ARBA" id="ARBA00022519"/>
    </source>
</evidence>
<evidence type="ECO:0000256" key="6">
    <source>
        <dbReference type="ARBA" id="ARBA00022989"/>
    </source>
</evidence>